<organism evidence="1 2">
    <name type="scientific">Legionella sainthelensi</name>
    <dbReference type="NCBI Taxonomy" id="28087"/>
    <lineage>
        <taxon>Bacteria</taxon>
        <taxon>Pseudomonadati</taxon>
        <taxon>Pseudomonadota</taxon>
        <taxon>Gammaproteobacteria</taxon>
        <taxon>Legionellales</taxon>
        <taxon>Legionellaceae</taxon>
        <taxon>Legionella</taxon>
    </lineage>
</organism>
<name>A0A2H5FR12_9GAMM</name>
<gene>
    <name evidence="1" type="ORF">CAB17_14210</name>
</gene>
<proteinExistence type="predicted"/>
<dbReference type="Proteomes" id="UP000234343">
    <property type="component" value="Chromosome"/>
</dbReference>
<dbReference type="KEGG" id="lsh:CAB17_14210"/>
<keyword evidence="2" id="KW-1185">Reference proteome</keyword>
<dbReference type="EMBL" id="CP025491">
    <property type="protein sequence ID" value="AUH73999.1"/>
    <property type="molecule type" value="Genomic_DNA"/>
</dbReference>
<evidence type="ECO:0000313" key="2">
    <source>
        <dbReference type="Proteomes" id="UP000234343"/>
    </source>
</evidence>
<accession>A0A2H5FR12</accession>
<sequence>MNFSDSYSTYILAKQLITRVEKLIKTTSEPALVQRILSELHLNELKINNEEYIDFINKISTEPMQLTPLINYLNEKLVENAPIRQLFAFIEKNGLISNEELGQAAKTIQLQITILSILEAIIVTMTNGEQFAQDVYQHLSKRSGSPYPGNPVVDFLWAPSNASLFERIKFSSIKPGMLNILFHRSMKEKLESQSDIEQFISKMGLSWWYADIIVASDNELAGTTPAMALNIMEAAWEDSTGDVKHICGKDNAEAGALLIKLMEEYKYSTSNTIKNRILPESTVLMDDSKSYSILPGLTVSETPKKVMEFNIDAKWRDLYNSWNLLFVITNIDKIFMPIKLLLPTVLAAEPQNYKEVRVISLFTIGSIFLQENTTMNPFFSDNYHFKNAEIILKKWGKINKDYGMELLSQQSNLMVDKSETYYHEVFGNHPDFNFLIRIIGYLCDPGNYKFTQSSPTKFLPGFSFFSSSRQASTTLSQAEYTHLLST</sequence>
<dbReference type="AlphaFoldDB" id="A0A2H5FR12"/>
<evidence type="ECO:0008006" key="3">
    <source>
        <dbReference type="Google" id="ProtNLM"/>
    </source>
</evidence>
<reference evidence="1 2" key="1">
    <citation type="submission" date="2017-12" db="EMBL/GenBank/DDBJ databases">
        <title>Legionella sainthelensi LA01-117, whole genome sequence of a clinical isolate from New Zealand.</title>
        <authorList>
            <person name="Cree S.L."/>
            <person name="Slow S."/>
            <person name="Kennedy M.A."/>
            <person name="Murdoch D.R."/>
            <person name="Biggs P.J."/>
            <person name="Anderson T."/>
        </authorList>
    </citation>
    <scope>NUCLEOTIDE SEQUENCE [LARGE SCALE GENOMIC DNA]</scope>
    <source>
        <strain evidence="1 2">LA01-117</strain>
    </source>
</reference>
<evidence type="ECO:0000313" key="1">
    <source>
        <dbReference type="EMBL" id="AUH73999.1"/>
    </source>
</evidence>
<protein>
    <recommendedName>
        <fullName evidence="3">Symporter</fullName>
    </recommendedName>
</protein>